<evidence type="ECO:0000259" key="2">
    <source>
        <dbReference type="SMART" id="SM00834"/>
    </source>
</evidence>
<dbReference type="Proteomes" id="UP000178943">
    <property type="component" value="Unassembled WGS sequence"/>
</dbReference>
<dbReference type="InterPro" id="IPR013429">
    <property type="entry name" value="Regulatory_FmdB_Zinc_ribbon"/>
</dbReference>
<reference evidence="3 4" key="1">
    <citation type="journal article" date="2016" name="Nat. Commun.">
        <title>Thousands of microbial genomes shed light on interconnected biogeochemical processes in an aquifer system.</title>
        <authorList>
            <person name="Anantharaman K."/>
            <person name="Brown C.T."/>
            <person name="Hug L.A."/>
            <person name="Sharon I."/>
            <person name="Castelle C.J."/>
            <person name="Probst A.J."/>
            <person name="Thomas B.C."/>
            <person name="Singh A."/>
            <person name="Wilkins M.J."/>
            <person name="Karaoz U."/>
            <person name="Brodie E.L."/>
            <person name="Williams K.H."/>
            <person name="Hubbard S.S."/>
            <person name="Banfield J.F."/>
        </authorList>
    </citation>
    <scope>NUCLEOTIDE SEQUENCE [LARGE SCALE GENOMIC DNA]</scope>
</reference>
<evidence type="ECO:0000313" key="4">
    <source>
        <dbReference type="Proteomes" id="UP000178943"/>
    </source>
</evidence>
<dbReference type="Pfam" id="PF09723">
    <property type="entry name" value="Zn_ribbon_8"/>
    <property type="match status" value="1"/>
</dbReference>
<feature type="region of interest" description="Disordered" evidence="1">
    <location>
        <begin position="46"/>
        <end position="67"/>
    </location>
</feature>
<organism evidence="3 4">
    <name type="scientific">Candidatus Fischerbacteria bacterium RBG_13_37_8</name>
    <dbReference type="NCBI Taxonomy" id="1817863"/>
    <lineage>
        <taxon>Bacteria</taxon>
        <taxon>Candidatus Fischeribacteriota</taxon>
    </lineage>
</organism>
<accession>A0A1F5VVG6</accession>
<dbReference type="SMART" id="SM00834">
    <property type="entry name" value="CxxC_CXXC_SSSS"/>
    <property type="match status" value="1"/>
</dbReference>
<comment type="caution">
    <text evidence="3">The sequence shown here is derived from an EMBL/GenBank/DDBJ whole genome shotgun (WGS) entry which is preliminary data.</text>
</comment>
<proteinExistence type="predicted"/>
<evidence type="ECO:0000313" key="3">
    <source>
        <dbReference type="EMBL" id="OGF67462.1"/>
    </source>
</evidence>
<dbReference type="Gene3D" id="2.20.28.30">
    <property type="entry name" value="RNA polymerase ii, chain L"/>
    <property type="match status" value="1"/>
</dbReference>
<feature type="domain" description="Putative regulatory protein FmdB zinc ribbon" evidence="2">
    <location>
        <begin position="1"/>
        <end position="43"/>
    </location>
</feature>
<protein>
    <recommendedName>
        <fullName evidence="2">Putative regulatory protein FmdB zinc ribbon domain-containing protein</fullName>
    </recommendedName>
</protein>
<name>A0A1F5VVG6_9BACT</name>
<gene>
    <name evidence="3" type="ORF">A2Y62_18105</name>
</gene>
<dbReference type="NCBIfam" id="TIGR02605">
    <property type="entry name" value="CxxC_CxxC_SSSS"/>
    <property type="match status" value="1"/>
</dbReference>
<evidence type="ECO:0000256" key="1">
    <source>
        <dbReference type="SAM" id="MobiDB-lite"/>
    </source>
</evidence>
<dbReference type="EMBL" id="MFGW01000049">
    <property type="protein sequence ID" value="OGF67462.1"/>
    <property type="molecule type" value="Genomic_DNA"/>
</dbReference>
<dbReference type="AlphaFoldDB" id="A0A1F5VVG6"/>
<sequence>MPIYEYKCKKCNKTFEMYQIRYTNKDQVQCPFCKSEEILRKISPFSSFSDSASSTSSSCSPKSKFFR</sequence>